<evidence type="ECO:0000313" key="10">
    <source>
        <dbReference type="Proteomes" id="UP000238007"/>
    </source>
</evidence>
<accession>A0A2T0VZP1</accession>
<evidence type="ECO:0000259" key="8">
    <source>
        <dbReference type="PROSITE" id="PS50928"/>
    </source>
</evidence>
<evidence type="ECO:0000256" key="3">
    <source>
        <dbReference type="ARBA" id="ARBA00022475"/>
    </source>
</evidence>
<keyword evidence="4 7" id="KW-0812">Transmembrane</keyword>
<feature type="transmembrane region" description="Helical" evidence="7">
    <location>
        <begin position="12"/>
        <end position="29"/>
    </location>
</feature>
<evidence type="ECO:0000256" key="1">
    <source>
        <dbReference type="ARBA" id="ARBA00004651"/>
    </source>
</evidence>
<dbReference type="InterPro" id="IPR000515">
    <property type="entry name" value="MetI-like"/>
</dbReference>
<comment type="subcellular location">
    <subcellularLocation>
        <location evidence="1 7">Cell membrane</location>
        <topology evidence="1 7">Multi-pass membrane protein</topology>
    </subcellularLocation>
</comment>
<keyword evidence="5 7" id="KW-1133">Transmembrane helix</keyword>
<protein>
    <submittedName>
        <fullName evidence="9">Alpha-1,4-digalacturonate transport system permease protein</fullName>
    </submittedName>
</protein>
<feature type="transmembrane region" description="Helical" evidence="7">
    <location>
        <begin position="219"/>
        <end position="242"/>
    </location>
</feature>
<dbReference type="EMBL" id="PVTP01000005">
    <property type="protein sequence ID" value="PRY77803.1"/>
    <property type="molecule type" value="Genomic_DNA"/>
</dbReference>
<dbReference type="CDD" id="cd06261">
    <property type="entry name" value="TM_PBP2"/>
    <property type="match status" value="1"/>
</dbReference>
<dbReference type="PROSITE" id="PS50928">
    <property type="entry name" value="ABC_TM1"/>
    <property type="match status" value="1"/>
</dbReference>
<reference evidence="9 10" key="1">
    <citation type="submission" date="2018-03" db="EMBL/GenBank/DDBJ databases">
        <title>Genomic Encyclopedia of Archaeal and Bacterial Type Strains, Phase II (KMG-II): from individual species to whole genera.</title>
        <authorList>
            <person name="Goeker M."/>
        </authorList>
    </citation>
    <scope>NUCLEOTIDE SEQUENCE [LARGE SCALE GENOMIC DNA]</scope>
    <source>
        <strain evidence="9 10">DSM 101533</strain>
    </source>
</reference>
<dbReference type="RefSeq" id="WP_106357555.1">
    <property type="nucleotide sequence ID" value="NZ_PVTP01000005.1"/>
</dbReference>
<evidence type="ECO:0000256" key="4">
    <source>
        <dbReference type="ARBA" id="ARBA00022692"/>
    </source>
</evidence>
<sequence length="354" mass="39545">MTEALSAAFSGSPWPLYLLVYLIIGWALLRPSGTFWDQLISTIGWPIEMTQRLSGATGLPYLFLLPNMIVFGLFTFAPLFINMGFSVTEGQSILFSDREWAGLDNLRRLLSETQIDTGAANLEDDKFLSAVYDTATFVVFQVPIMIAVALISALALNRKIVARGLWRAVFFYPVMLSPVVVGFLWSLILKRQGVLSETLMRWGWLDEPIQWLTDPSWTMFWSVFVYTWAHLGFYMLILLAGLQAIPRDVYEAAEMDGTPAWRQLTRITIPLLAPTLLVVTVLSLVKAFQAFEELYAMSVRWTSLVGYIFETSGLRGQPTANGLGIAAMASLLVAVVLIMLSLLQVYLSSKSSKP</sequence>
<name>A0A2T0VZP1_9RHOB</name>
<comment type="similarity">
    <text evidence="7">Belongs to the binding-protein-dependent transport system permease family.</text>
</comment>
<keyword evidence="2 7" id="KW-0813">Transport</keyword>
<dbReference type="PANTHER" id="PTHR30193:SF37">
    <property type="entry name" value="INNER MEMBRANE ABC TRANSPORTER PERMEASE PROTEIN YCJO"/>
    <property type="match status" value="1"/>
</dbReference>
<feature type="transmembrane region" description="Helical" evidence="7">
    <location>
        <begin position="59"/>
        <end position="81"/>
    </location>
</feature>
<evidence type="ECO:0000313" key="9">
    <source>
        <dbReference type="EMBL" id="PRY77803.1"/>
    </source>
</evidence>
<dbReference type="Pfam" id="PF00528">
    <property type="entry name" value="BPD_transp_1"/>
    <property type="match status" value="1"/>
</dbReference>
<feature type="transmembrane region" description="Helical" evidence="7">
    <location>
        <begin position="135"/>
        <end position="156"/>
    </location>
</feature>
<keyword evidence="3" id="KW-1003">Cell membrane</keyword>
<keyword evidence="10" id="KW-1185">Reference proteome</keyword>
<dbReference type="InterPro" id="IPR051393">
    <property type="entry name" value="ABC_transporter_permease"/>
</dbReference>
<organism evidence="9 10">
    <name type="scientific">Yoonia maritima</name>
    <dbReference type="NCBI Taxonomy" id="1435347"/>
    <lineage>
        <taxon>Bacteria</taxon>
        <taxon>Pseudomonadati</taxon>
        <taxon>Pseudomonadota</taxon>
        <taxon>Alphaproteobacteria</taxon>
        <taxon>Rhodobacterales</taxon>
        <taxon>Paracoccaceae</taxon>
        <taxon>Yoonia</taxon>
    </lineage>
</organism>
<dbReference type="PANTHER" id="PTHR30193">
    <property type="entry name" value="ABC TRANSPORTER PERMEASE PROTEIN"/>
    <property type="match status" value="1"/>
</dbReference>
<feature type="transmembrane region" description="Helical" evidence="7">
    <location>
        <begin position="271"/>
        <end position="291"/>
    </location>
</feature>
<evidence type="ECO:0000256" key="7">
    <source>
        <dbReference type="RuleBase" id="RU363032"/>
    </source>
</evidence>
<dbReference type="SUPFAM" id="SSF161098">
    <property type="entry name" value="MetI-like"/>
    <property type="match status" value="1"/>
</dbReference>
<proteinExistence type="inferred from homology"/>
<dbReference type="Proteomes" id="UP000238007">
    <property type="component" value="Unassembled WGS sequence"/>
</dbReference>
<evidence type="ECO:0000256" key="6">
    <source>
        <dbReference type="ARBA" id="ARBA00023136"/>
    </source>
</evidence>
<dbReference type="AlphaFoldDB" id="A0A2T0VZP1"/>
<evidence type="ECO:0000256" key="5">
    <source>
        <dbReference type="ARBA" id="ARBA00022989"/>
    </source>
</evidence>
<dbReference type="Gene3D" id="1.10.3720.10">
    <property type="entry name" value="MetI-like"/>
    <property type="match status" value="1"/>
</dbReference>
<dbReference type="GO" id="GO:0005886">
    <property type="term" value="C:plasma membrane"/>
    <property type="evidence" value="ECO:0007669"/>
    <property type="project" value="UniProtKB-SubCell"/>
</dbReference>
<keyword evidence="6 7" id="KW-0472">Membrane</keyword>
<feature type="transmembrane region" description="Helical" evidence="7">
    <location>
        <begin position="168"/>
        <end position="188"/>
    </location>
</feature>
<dbReference type="InterPro" id="IPR035906">
    <property type="entry name" value="MetI-like_sf"/>
</dbReference>
<dbReference type="GO" id="GO:0055085">
    <property type="term" value="P:transmembrane transport"/>
    <property type="evidence" value="ECO:0007669"/>
    <property type="project" value="InterPro"/>
</dbReference>
<evidence type="ECO:0000256" key="2">
    <source>
        <dbReference type="ARBA" id="ARBA00022448"/>
    </source>
</evidence>
<gene>
    <name evidence="9" type="ORF">CLV80_105287</name>
</gene>
<feature type="transmembrane region" description="Helical" evidence="7">
    <location>
        <begin position="323"/>
        <end position="347"/>
    </location>
</feature>
<comment type="caution">
    <text evidence="9">The sequence shown here is derived from an EMBL/GenBank/DDBJ whole genome shotgun (WGS) entry which is preliminary data.</text>
</comment>
<feature type="domain" description="ABC transmembrane type-1" evidence="8">
    <location>
        <begin position="131"/>
        <end position="344"/>
    </location>
</feature>
<dbReference type="OrthoDB" id="9805108at2"/>